<dbReference type="CDD" id="cd00761">
    <property type="entry name" value="Glyco_tranf_GTA_type"/>
    <property type="match status" value="1"/>
</dbReference>
<sequence>MRGVTLKSPKYSIITIINNKSTFDEFSVSLSQQRDVDYELIKINNCNNEFTSARSAYNHAANLAKGEFLIFCHPDIRFLDEHSLFDICKFAQDQKEFGVMGIAGSPSELKNNNRVLLSTIIHGNDKIQAGDSNFSHATEVQTLDECFFIMTKKFWELHPFSNQTGWHLYAVEQCIVANLNNQKNYVVPARIWHTSDGKSEDYHYYIYLRQLIHKYRDNLPATLNTTVKKFPTRGMSANLYTLYWLINRWIKQFLHIKIKG</sequence>
<dbReference type="SUPFAM" id="SSF53448">
    <property type="entry name" value="Nucleotide-diphospho-sugar transferases"/>
    <property type="match status" value="1"/>
</dbReference>
<organism evidence="2 3">
    <name type="scientific">Liquorilactobacillus cacaonum DSM 21116</name>
    <dbReference type="NCBI Taxonomy" id="1423729"/>
    <lineage>
        <taxon>Bacteria</taxon>
        <taxon>Bacillati</taxon>
        <taxon>Bacillota</taxon>
        <taxon>Bacilli</taxon>
        <taxon>Lactobacillales</taxon>
        <taxon>Lactobacillaceae</taxon>
        <taxon>Liquorilactobacillus</taxon>
    </lineage>
</organism>
<dbReference type="AlphaFoldDB" id="A0A0R2CG72"/>
<evidence type="ECO:0000313" key="2">
    <source>
        <dbReference type="EMBL" id="KRM90240.1"/>
    </source>
</evidence>
<evidence type="ECO:0000313" key="3">
    <source>
        <dbReference type="Proteomes" id="UP000051131"/>
    </source>
</evidence>
<dbReference type="Proteomes" id="UP000051131">
    <property type="component" value="Unassembled WGS sequence"/>
</dbReference>
<dbReference type="PATRIC" id="fig|1423729.3.peg.1153"/>
<dbReference type="OrthoDB" id="176403at2"/>
<name>A0A0R2CG72_9LACO</name>
<gene>
    <name evidence="2" type="ORF">FC80_GL001139</name>
</gene>
<dbReference type="InterPro" id="IPR059123">
    <property type="entry name" value="StrF_dom"/>
</dbReference>
<dbReference type="EMBL" id="AYZE01000015">
    <property type="protein sequence ID" value="KRM90240.1"/>
    <property type="molecule type" value="Genomic_DNA"/>
</dbReference>
<evidence type="ECO:0000259" key="1">
    <source>
        <dbReference type="Pfam" id="PF13712"/>
    </source>
</evidence>
<dbReference type="Gene3D" id="3.90.550.10">
    <property type="entry name" value="Spore Coat Polysaccharide Biosynthesis Protein SpsA, Chain A"/>
    <property type="match status" value="1"/>
</dbReference>
<dbReference type="InterPro" id="IPR029044">
    <property type="entry name" value="Nucleotide-diphossugar_trans"/>
</dbReference>
<reference evidence="2 3" key="1">
    <citation type="journal article" date="2015" name="Genome Announc.">
        <title>Expanding the biotechnology potential of lactobacilli through comparative genomics of 213 strains and associated genera.</title>
        <authorList>
            <person name="Sun Z."/>
            <person name="Harris H.M."/>
            <person name="McCann A."/>
            <person name="Guo C."/>
            <person name="Argimon S."/>
            <person name="Zhang W."/>
            <person name="Yang X."/>
            <person name="Jeffery I.B."/>
            <person name="Cooney J.C."/>
            <person name="Kagawa T.F."/>
            <person name="Liu W."/>
            <person name="Song Y."/>
            <person name="Salvetti E."/>
            <person name="Wrobel A."/>
            <person name="Rasinkangas P."/>
            <person name="Parkhill J."/>
            <person name="Rea M.C."/>
            <person name="O'Sullivan O."/>
            <person name="Ritari J."/>
            <person name="Douillard F.P."/>
            <person name="Paul Ross R."/>
            <person name="Yang R."/>
            <person name="Briner A.E."/>
            <person name="Felis G.E."/>
            <person name="de Vos W.M."/>
            <person name="Barrangou R."/>
            <person name="Klaenhammer T.R."/>
            <person name="Caufield P.W."/>
            <person name="Cui Y."/>
            <person name="Zhang H."/>
            <person name="O'Toole P.W."/>
        </authorList>
    </citation>
    <scope>NUCLEOTIDE SEQUENCE [LARGE SCALE GENOMIC DNA]</scope>
    <source>
        <strain evidence="2 3">DSM 21116</strain>
    </source>
</reference>
<keyword evidence="3" id="KW-1185">Reference proteome</keyword>
<feature type="domain" description="Streptomycin biosynthesis protein StrF" evidence="1">
    <location>
        <begin position="13"/>
        <end position="195"/>
    </location>
</feature>
<dbReference type="STRING" id="1423729.FC80_GL001139"/>
<proteinExistence type="predicted"/>
<protein>
    <recommendedName>
        <fullName evidence="1">Streptomycin biosynthesis protein StrF domain-containing protein</fullName>
    </recommendedName>
</protein>
<comment type="caution">
    <text evidence="2">The sequence shown here is derived from an EMBL/GenBank/DDBJ whole genome shotgun (WGS) entry which is preliminary data.</text>
</comment>
<accession>A0A0R2CG72</accession>
<dbReference type="Pfam" id="PF13712">
    <property type="entry name" value="Glyco_tranf_2_5"/>
    <property type="match status" value="1"/>
</dbReference>